<keyword evidence="3" id="KW-0808">Transferase</keyword>
<protein>
    <submittedName>
        <fullName evidence="6 8">Uncharacterized protein</fullName>
    </submittedName>
</protein>
<dbReference type="InterPro" id="IPR003406">
    <property type="entry name" value="Glyco_trans_14"/>
</dbReference>
<evidence type="ECO:0000256" key="3">
    <source>
        <dbReference type="ARBA" id="ARBA00022679"/>
    </source>
</evidence>
<keyword evidence="5" id="KW-0325">Glycoprotein</keyword>
<dbReference type="WBParaSite" id="HPBE_0000890001-mRNA-1">
    <property type="protein sequence ID" value="HPBE_0000890001-mRNA-1"/>
    <property type="gene ID" value="HPBE_0000890001"/>
</dbReference>
<evidence type="ECO:0000313" key="6">
    <source>
        <dbReference type="EMBL" id="VDO78289.1"/>
    </source>
</evidence>
<organism evidence="7 8">
    <name type="scientific">Heligmosomoides polygyrus</name>
    <name type="common">Parasitic roundworm</name>
    <dbReference type="NCBI Taxonomy" id="6339"/>
    <lineage>
        <taxon>Eukaryota</taxon>
        <taxon>Metazoa</taxon>
        <taxon>Ecdysozoa</taxon>
        <taxon>Nematoda</taxon>
        <taxon>Chromadorea</taxon>
        <taxon>Rhabditida</taxon>
        <taxon>Rhabditina</taxon>
        <taxon>Rhabditomorpha</taxon>
        <taxon>Strongyloidea</taxon>
        <taxon>Heligmosomidae</taxon>
        <taxon>Heligmosomoides</taxon>
    </lineage>
</organism>
<dbReference type="Proteomes" id="UP000050761">
    <property type="component" value="Unassembled WGS sequence"/>
</dbReference>
<dbReference type="GO" id="GO:0016020">
    <property type="term" value="C:membrane"/>
    <property type="evidence" value="ECO:0007669"/>
    <property type="project" value="UniProtKB-SubCell"/>
</dbReference>
<dbReference type="GO" id="GO:0016757">
    <property type="term" value="F:glycosyltransferase activity"/>
    <property type="evidence" value="ECO:0007669"/>
    <property type="project" value="UniProtKB-KW"/>
</dbReference>
<evidence type="ECO:0000313" key="8">
    <source>
        <dbReference type="WBParaSite" id="HPBE_0000890001-mRNA-1"/>
    </source>
</evidence>
<dbReference type="PANTHER" id="PTHR46671:SF7">
    <property type="entry name" value="CORE-2_I-BRANCHING ENZYME"/>
    <property type="match status" value="1"/>
</dbReference>
<dbReference type="AlphaFoldDB" id="A0A183FN63"/>
<evidence type="ECO:0000256" key="2">
    <source>
        <dbReference type="ARBA" id="ARBA00022676"/>
    </source>
</evidence>
<name>A0A183FN63_HELPZ</name>
<reference evidence="6 7" key="1">
    <citation type="submission" date="2018-11" db="EMBL/GenBank/DDBJ databases">
        <authorList>
            <consortium name="Pathogen Informatics"/>
        </authorList>
    </citation>
    <scope>NUCLEOTIDE SEQUENCE [LARGE SCALE GENOMIC DNA]</scope>
</reference>
<dbReference type="EMBL" id="UZAH01026283">
    <property type="protein sequence ID" value="VDO78289.1"/>
    <property type="molecule type" value="Genomic_DNA"/>
</dbReference>
<evidence type="ECO:0000256" key="1">
    <source>
        <dbReference type="ARBA" id="ARBA00004606"/>
    </source>
</evidence>
<dbReference type="Pfam" id="PF02485">
    <property type="entry name" value="Branch"/>
    <property type="match status" value="1"/>
</dbReference>
<keyword evidence="7" id="KW-1185">Reference proteome</keyword>
<keyword evidence="2" id="KW-0328">Glycosyltransferase</keyword>
<dbReference type="PANTHER" id="PTHR46671">
    <property type="entry name" value="PROTEIN CBG11221"/>
    <property type="match status" value="1"/>
</dbReference>
<reference evidence="8" key="2">
    <citation type="submission" date="2019-09" db="UniProtKB">
        <authorList>
            <consortium name="WormBaseParasite"/>
        </authorList>
    </citation>
    <scope>IDENTIFICATION</scope>
</reference>
<sequence>MRFVDVLLELRRKEELQRRGPYTSWRRFNFGGDPNNDVVIKSPYEFVEIYKILDGVNDVEVSPCPEKRWNLSMKWDARSLKLFVDESLATPQQLNAKLQFAKGSAQASFSRAAVEWLVGTVNLTTLLDQINSMTLPDFDYGLADCVHELIFNRTFLAQVDHPLNLSYYRNAVHRLFRFWRGPLSWCHVVIFPYRVLDQAKQLGARRSGLEGERDQFEYFARRLLFALESKLTPAVLQVQRESLRALWEASLRFLPRSTSQRR</sequence>
<gene>
    <name evidence="6" type="ORF">HPBE_LOCUS8901</name>
</gene>
<accession>A0A183FN63</accession>
<evidence type="ECO:0000256" key="4">
    <source>
        <dbReference type="ARBA" id="ARBA00023136"/>
    </source>
</evidence>
<keyword evidence="4" id="KW-0472">Membrane</keyword>
<comment type="subcellular location">
    <subcellularLocation>
        <location evidence="1">Membrane</location>
        <topology evidence="1">Single-pass type II membrane protein</topology>
    </subcellularLocation>
</comment>
<evidence type="ECO:0000313" key="7">
    <source>
        <dbReference type="Proteomes" id="UP000050761"/>
    </source>
</evidence>
<dbReference type="OrthoDB" id="2019572at2759"/>
<evidence type="ECO:0000256" key="5">
    <source>
        <dbReference type="ARBA" id="ARBA00023180"/>
    </source>
</evidence>
<proteinExistence type="predicted"/>
<accession>A0A3P7YME2</accession>